<protein>
    <submittedName>
        <fullName evidence="2">3-methyladenine DNA glycosylase AlkD</fullName>
    </submittedName>
    <submittedName>
        <fullName evidence="1">DNA alkylation repair protein</fullName>
    </submittedName>
</protein>
<dbReference type="PANTHER" id="PTHR34070:SF1">
    <property type="entry name" value="DNA ALKYLATION REPAIR PROTEIN"/>
    <property type="match status" value="1"/>
</dbReference>
<accession>A0AAE6X510</accession>
<dbReference type="InterPro" id="IPR014825">
    <property type="entry name" value="DNA_alkylation"/>
</dbReference>
<dbReference type="Gene3D" id="1.20.1660.10">
    <property type="entry name" value="Hypothetical protein (EF3068)"/>
    <property type="match status" value="1"/>
</dbReference>
<dbReference type="Pfam" id="PF08713">
    <property type="entry name" value="DNA_alkylation"/>
    <property type="match status" value="1"/>
</dbReference>
<reference evidence="1 4" key="1">
    <citation type="submission" date="2016-03" db="EMBL/GenBank/DDBJ databases">
        <authorList>
            <person name="Hansen M.J."/>
            <person name="Bojesen A.M."/>
            <person name="Planet P."/>
        </authorList>
    </citation>
    <scope>NUCLEOTIDE SEQUENCE [LARGE SCALE GENOMIC DNA]</scope>
    <source>
        <strain evidence="1 4">HPA 21</strain>
    </source>
</reference>
<evidence type="ECO:0000313" key="2">
    <source>
        <dbReference type="EMBL" id="RPE95662.1"/>
    </source>
</evidence>
<dbReference type="SUPFAM" id="SSF48371">
    <property type="entry name" value="ARM repeat"/>
    <property type="match status" value="1"/>
</dbReference>
<evidence type="ECO:0000313" key="1">
    <source>
        <dbReference type="EMBL" id="QIM64014.1"/>
    </source>
</evidence>
<sequence>MNFQLIFEELKQHQDVELAQQMSAYMKDKFVFLGVKKPLRDKICKPHFNAAKLLPIDWQFIADCWNANYREMQYVATDYLRFNKKKLCPEDIPQLCSLIKCKSWWDTVDSLDQTIGEISFNYPETKSILLEWSKSENFWLRRIAIDHQLLRKEKTDIPLLEEILINNLEQTEFFINKAMGWALRDFSKTNPDWVSRFIDRYKNRMSKLTIREASKYLKSEQ</sequence>
<gene>
    <name evidence="1" type="ORF">A4G17_00390</name>
    <name evidence="2" type="ORF">EDC49_0035</name>
</gene>
<organism evidence="1 4">
    <name type="scientific">Frederiksenia canicola</name>
    <dbReference type="NCBI Taxonomy" id="123824"/>
    <lineage>
        <taxon>Bacteria</taxon>
        <taxon>Pseudomonadati</taxon>
        <taxon>Pseudomonadota</taxon>
        <taxon>Gammaproteobacteria</taxon>
        <taxon>Pasteurellales</taxon>
        <taxon>Pasteurellaceae</taxon>
        <taxon>Frederiksenia</taxon>
    </lineage>
</organism>
<dbReference type="RefSeq" id="WP_123955603.1">
    <property type="nucleotide sequence ID" value="NZ_CP015029.1"/>
</dbReference>
<dbReference type="InterPro" id="IPR016024">
    <property type="entry name" value="ARM-type_fold"/>
</dbReference>
<keyword evidence="3" id="KW-1185">Reference proteome</keyword>
<dbReference type="CDD" id="cd07064">
    <property type="entry name" value="AlkD_like_1"/>
    <property type="match status" value="1"/>
</dbReference>
<dbReference type="KEGG" id="fcl:A4G17_00390"/>
<evidence type="ECO:0000313" key="3">
    <source>
        <dbReference type="Proteomes" id="UP000276901"/>
    </source>
</evidence>
<dbReference type="EMBL" id="RKQT01000001">
    <property type="protein sequence ID" value="RPE95662.1"/>
    <property type="molecule type" value="Genomic_DNA"/>
</dbReference>
<dbReference type="AlphaFoldDB" id="A0AAE6X510"/>
<reference evidence="2 3" key="2">
    <citation type="submission" date="2018-11" db="EMBL/GenBank/DDBJ databases">
        <title>Genomic Encyclopedia of Type Strains, Phase IV (KMG-IV): sequencing the most valuable type-strain genomes for metagenomic binning, comparative biology and taxonomic classification.</title>
        <authorList>
            <person name="Goeker M."/>
        </authorList>
    </citation>
    <scope>NUCLEOTIDE SEQUENCE [LARGE SCALE GENOMIC DNA]</scope>
    <source>
        <strain evidence="2 3">DSM 25797</strain>
    </source>
</reference>
<dbReference type="Proteomes" id="UP000502287">
    <property type="component" value="Chromosome"/>
</dbReference>
<dbReference type="Proteomes" id="UP000276901">
    <property type="component" value="Unassembled WGS sequence"/>
</dbReference>
<evidence type="ECO:0000313" key="4">
    <source>
        <dbReference type="Proteomes" id="UP000502287"/>
    </source>
</evidence>
<dbReference type="PANTHER" id="PTHR34070">
    <property type="entry name" value="ARMADILLO-TYPE FOLD"/>
    <property type="match status" value="1"/>
</dbReference>
<name>A0AAE6X510_9PAST</name>
<dbReference type="Gene3D" id="1.25.40.290">
    <property type="entry name" value="ARM repeat domains"/>
    <property type="match status" value="1"/>
</dbReference>
<proteinExistence type="predicted"/>
<dbReference type="EMBL" id="CP015029">
    <property type="protein sequence ID" value="QIM64014.1"/>
    <property type="molecule type" value="Genomic_DNA"/>
</dbReference>